<dbReference type="Proteomes" id="UP000053268">
    <property type="component" value="Unassembled WGS sequence"/>
</dbReference>
<protein>
    <submittedName>
        <fullName evidence="2">Uncharacterized protein</fullName>
    </submittedName>
</protein>
<keyword evidence="3" id="KW-1185">Reference proteome</keyword>
<evidence type="ECO:0000313" key="2">
    <source>
        <dbReference type="EMBL" id="KPJ03352.1"/>
    </source>
</evidence>
<gene>
    <name evidence="2" type="ORF">RR46_06508</name>
</gene>
<reference evidence="2 3" key="1">
    <citation type="journal article" date="2015" name="Nat. Commun.">
        <title>Outbred genome sequencing and CRISPR/Cas9 gene editing in butterflies.</title>
        <authorList>
            <person name="Li X."/>
            <person name="Fan D."/>
            <person name="Zhang W."/>
            <person name="Liu G."/>
            <person name="Zhang L."/>
            <person name="Zhao L."/>
            <person name="Fang X."/>
            <person name="Chen L."/>
            <person name="Dong Y."/>
            <person name="Chen Y."/>
            <person name="Ding Y."/>
            <person name="Zhao R."/>
            <person name="Feng M."/>
            <person name="Zhu Y."/>
            <person name="Feng Y."/>
            <person name="Jiang X."/>
            <person name="Zhu D."/>
            <person name="Xiang H."/>
            <person name="Feng X."/>
            <person name="Li S."/>
            <person name="Wang J."/>
            <person name="Zhang G."/>
            <person name="Kronforst M.R."/>
            <person name="Wang W."/>
        </authorList>
    </citation>
    <scope>NUCLEOTIDE SEQUENCE [LARGE SCALE GENOMIC DNA]</scope>
    <source>
        <strain evidence="2">Ya'a_city_454_Px</strain>
        <tissue evidence="2">Whole body</tissue>
    </source>
</reference>
<evidence type="ECO:0000313" key="3">
    <source>
        <dbReference type="Proteomes" id="UP000053268"/>
    </source>
</evidence>
<accession>A0A194QD12</accession>
<evidence type="ECO:0000256" key="1">
    <source>
        <dbReference type="SAM" id="MobiDB-lite"/>
    </source>
</evidence>
<dbReference type="EMBL" id="KQ459185">
    <property type="protein sequence ID" value="KPJ03352.1"/>
    <property type="molecule type" value="Genomic_DNA"/>
</dbReference>
<name>A0A194QD12_PAPXU</name>
<dbReference type="AlphaFoldDB" id="A0A194QD12"/>
<feature type="region of interest" description="Disordered" evidence="1">
    <location>
        <begin position="49"/>
        <end position="72"/>
    </location>
</feature>
<organism evidence="2 3">
    <name type="scientific">Papilio xuthus</name>
    <name type="common">Asian swallowtail butterfly</name>
    <dbReference type="NCBI Taxonomy" id="66420"/>
    <lineage>
        <taxon>Eukaryota</taxon>
        <taxon>Metazoa</taxon>
        <taxon>Ecdysozoa</taxon>
        <taxon>Arthropoda</taxon>
        <taxon>Hexapoda</taxon>
        <taxon>Insecta</taxon>
        <taxon>Pterygota</taxon>
        <taxon>Neoptera</taxon>
        <taxon>Endopterygota</taxon>
        <taxon>Lepidoptera</taxon>
        <taxon>Glossata</taxon>
        <taxon>Ditrysia</taxon>
        <taxon>Papilionoidea</taxon>
        <taxon>Papilionidae</taxon>
        <taxon>Papilioninae</taxon>
        <taxon>Papilio</taxon>
    </lineage>
</organism>
<sequence length="72" mass="7866">MRPKKSVSSKWAIINEGFEFDPEDDASACDSDAAAEAAAAFARACAPDTQRLLAPHSPHTPHTPRRIHDHDE</sequence>
<proteinExistence type="predicted"/>